<dbReference type="InParanoid" id="A0A078AJ66"/>
<dbReference type="SUPFAM" id="SSF52949">
    <property type="entry name" value="Macro domain-like"/>
    <property type="match status" value="1"/>
</dbReference>
<keyword evidence="1" id="KW-0862">Zinc</keyword>
<keyword evidence="1" id="KW-0863">Zinc-finger</keyword>
<dbReference type="SMART" id="SM00184">
    <property type="entry name" value="RING"/>
    <property type="match status" value="1"/>
</dbReference>
<protein>
    <recommendedName>
        <fullName evidence="3">RING-type domain-containing protein</fullName>
    </recommendedName>
</protein>
<name>A0A078AJ66_STYLE</name>
<accession>A0A078AJ66</accession>
<dbReference type="Gene3D" id="3.40.220.10">
    <property type="entry name" value="Leucine Aminopeptidase, subunit E, domain 1"/>
    <property type="match status" value="1"/>
</dbReference>
<evidence type="ECO:0000259" key="3">
    <source>
        <dbReference type="PROSITE" id="PS50089"/>
    </source>
</evidence>
<dbReference type="InterPro" id="IPR013083">
    <property type="entry name" value="Znf_RING/FYVE/PHD"/>
</dbReference>
<dbReference type="AlphaFoldDB" id="A0A078AJ66"/>
<dbReference type="EMBL" id="CCKQ01010735">
    <property type="protein sequence ID" value="CDW82264.1"/>
    <property type="molecule type" value="Genomic_DNA"/>
</dbReference>
<dbReference type="SUPFAM" id="SSF57850">
    <property type="entry name" value="RING/U-box"/>
    <property type="match status" value="1"/>
</dbReference>
<dbReference type="InterPro" id="IPR001841">
    <property type="entry name" value="Znf_RING"/>
</dbReference>
<organism evidence="4 5">
    <name type="scientific">Stylonychia lemnae</name>
    <name type="common">Ciliate</name>
    <dbReference type="NCBI Taxonomy" id="5949"/>
    <lineage>
        <taxon>Eukaryota</taxon>
        <taxon>Sar</taxon>
        <taxon>Alveolata</taxon>
        <taxon>Ciliophora</taxon>
        <taxon>Intramacronucleata</taxon>
        <taxon>Spirotrichea</taxon>
        <taxon>Stichotrichia</taxon>
        <taxon>Sporadotrichida</taxon>
        <taxon>Oxytrichidae</taxon>
        <taxon>Stylonychinae</taxon>
        <taxon>Stylonychia</taxon>
    </lineage>
</organism>
<keyword evidence="1" id="KW-0479">Metal-binding</keyword>
<evidence type="ECO:0000313" key="5">
    <source>
        <dbReference type="Proteomes" id="UP000039865"/>
    </source>
</evidence>
<dbReference type="InterPro" id="IPR043472">
    <property type="entry name" value="Macro_dom-like"/>
</dbReference>
<dbReference type="Gene3D" id="3.30.40.10">
    <property type="entry name" value="Zinc/RING finger domain, C3HC4 (zinc finger)"/>
    <property type="match status" value="1"/>
</dbReference>
<gene>
    <name evidence="4" type="primary">Contig17184.g18306</name>
    <name evidence="4" type="ORF">STYLEM_11294</name>
</gene>
<feature type="domain" description="RING-type" evidence="3">
    <location>
        <begin position="363"/>
        <end position="403"/>
    </location>
</feature>
<dbReference type="GO" id="GO:0008270">
    <property type="term" value="F:zinc ion binding"/>
    <property type="evidence" value="ECO:0007669"/>
    <property type="project" value="UniProtKB-KW"/>
</dbReference>
<proteinExistence type="predicted"/>
<feature type="region of interest" description="Disordered" evidence="2">
    <location>
        <begin position="33"/>
        <end position="54"/>
    </location>
</feature>
<evidence type="ECO:0000256" key="2">
    <source>
        <dbReference type="SAM" id="MobiDB-lite"/>
    </source>
</evidence>
<sequence length="412" mass="48292">MNSSHQNQNSYKNPYQKTQHLDVIAPNVVNMRKRQEESEMRRKKDQEDRQIDQIDPEQESFMDFQLENFVLHFVSGKICYETTNAVVIDVDSQALRTDQDEQQQQFRNKTLQNLTELQCATIRAQDTSSYKFEVIINPPKYCCEQKLNLIQQKKNITNIKSYINAAIQEGNNQNFKAISIPATLKSIQNLKPKTQIFETLFETLDEYDLSQESASGSLKKIRIVLEDRSERNLFETIISRMYIQRTPFSLMSDIDRKKVKEGISLTEEFPCKQCNQVSFSTKEKLLNHLGLECIKLRCKCCGDLFAEAIYEFHFEDCIKPKLQEYDETTHDPQDLSGGQFKQQYINIDDFKTSYWDQFEPSFCFSCSQNLGFDQLYVILHCSHLFHYECAERFLARSPNCPQCGYDQIRRAI</sequence>
<dbReference type="Pfam" id="PF13639">
    <property type="entry name" value="zf-RING_2"/>
    <property type="match status" value="1"/>
</dbReference>
<reference evidence="4 5" key="1">
    <citation type="submission" date="2014-06" db="EMBL/GenBank/DDBJ databases">
        <authorList>
            <person name="Swart Estienne"/>
        </authorList>
    </citation>
    <scope>NUCLEOTIDE SEQUENCE [LARGE SCALE GENOMIC DNA]</scope>
    <source>
        <strain evidence="4 5">130c</strain>
    </source>
</reference>
<evidence type="ECO:0000313" key="4">
    <source>
        <dbReference type="EMBL" id="CDW82264.1"/>
    </source>
</evidence>
<dbReference type="OrthoDB" id="9984778at2759"/>
<keyword evidence="5" id="KW-1185">Reference proteome</keyword>
<feature type="compositionally biased region" description="Basic and acidic residues" evidence="2">
    <location>
        <begin position="33"/>
        <end position="52"/>
    </location>
</feature>
<dbReference type="Proteomes" id="UP000039865">
    <property type="component" value="Unassembled WGS sequence"/>
</dbReference>
<dbReference type="PROSITE" id="PS50089">
    <property type="entry name" value="ZF_RING_2"/>
    <property type="match status" value="1"/>
</dbReference>
<evidence type="ECO:0000256" key="1">
    <source>
        <dbReference type="PROSITE-ProRule" id="PRU00175"/>
    </source>
</evidence>